<reference evidence="2 3" key="1">
    <citation type="submission" date="2018-11" db="EMBL/GenBank/DDBJ databases">
        <title>Gordonia insulae sp. nov., isolated from an island soil.</title>
        <authorList>
            <person name="Kim Y.S."/>
            <person name="Kim S.B."/>
        </authorList>
    </citation>
    <scope>NUCLEOTIDE SEQUENCE [LARGE SCALE GENOMIC DNA]</scope>
    <source>
        <strain evidence="2 3">MMS17-SY073</strain>
    </source>
</reference>
<sequence>MRSRPLRTRLGGTLLAVAAAVGLGSIGTGTAAAETVVPLERCWGVSPNIVDQPFSTARLFVSPEGRGRVVARVRDVSSFWIPTGGYQSVGRLEWHNLTTGRKGAAVNAASIGLYVGGPTFHVNTGPGTVRVTFSAVNRNALWAIPSTTCIGTLRVG</sequence>
<keyword evidence="3" id="KW-1185">Reference proteome</keyword>
<proteinExistence type="predicted"/>
<dbReference type="AlphaFoldDB" id="A0A3G8JN02"/>
<evidence type="ECO:0000313" key="3">
    <source>
        <dbReference type="Proteomes" id="UP000271469"/>
    </source>
</evidence>
<dbReference type="Proteomes" id="UP000271469">
    <property type="component" value="Chromosome"/>
</dbReference>
<feature type="signal peptide" evidence="1">
    <location>
        <begin position="1"/>
        <end position="33"/>
    </location>
</feature>
<gene>
    <name evidence="2" type="ORF">D7316_02439</name>
</gene>
<dbReference type="RefSeq" id="WP_124708449.1">
    <property type="nucleotide sequence ID" value="NZ_CP033972.1"/>
</dbReference>
<feature type="chain" id="PRO_5018254472" evidence="1">
    <location>
        <begin position="34"/>
        <end position="156"/>
    </location>
</feature>
<accession>A0A3G8JN02</accession>
<dbReference type="EMBL" id="CP033972">
    <property type="protein sequence ID" value="AZG45839.1"/>
    <property type="molecule type" value="Genomic_DNA"/>
</dbReference>
<name>A0A3G8JN02_9ACTN</name>
<keyword evidence="1" id="KW-0732">Signal</keyword>
<dbReference type="KEGG" id="gom:D7316_02439"/>
<evidence type="ECO:0000256" key="1">
    <source>
        <dbReference type="SAM" id="SignalP"/>
    </source>
</evidence>
<organism evidence="2 3">
    <name type="scientific">Gordonia insulae</name>
    <dbReference type="NCBI Taxonomy" id="2420509"/>
    <lineage>
        <taxon>Bacteria</taxon>
        <taxon>Bacillati</taxon>
        <taxon>Actinomycetota</taxon>
        <taxon>Actinomycetes</taxon>
        <taxon>Mycobacteriales</taxon>
        <taxon>Gordoniaceae</taxon>
        <taxon>Gordonia</taxon>
    </lineage>
</organism>
<dbReference type="OrthoDB" id="4373845at2"/>
<protein>
    <submittedName>
        <fullName evidence="2">Uncharacterized protein</fullName>
    </submittedName>
</protein>
<evidence type="ECO:0000313" key="2">
    <source>
        <dbReference type="EMBL" id="AZG45839.1"/>
    </source>
</evidence>